<dbReference type="RefSeq" id="WP_165918914.1">
    <property type="nucleotide sequence ID" value="NZ_NRRP01000041.1"/>
</dbReference>
<keyword evidence="6" id="KW-1185">Reference proteome</keyword>
<organism evidence="5 6">
    <name type="scientific">Rhodovulum adriaticum</name>
    <name type="common">Rhodopseudomonas adriatica</name>
    <dbReference type="NCBI Taxonomy" id="35804"/>
    <lineage>
        <taxon>Bacteria</taxon>
        <taxon>Pseudomonadati</taxon>
        <taxon>Pseudomonadota</taxon>
        <taxon>Alphaproteobacteria</taxon>
        <taxon>Rhodobacterales</taxon>
        <taxon>Paracoccaceae</taxon>
        <taxon>Rhodovulum</taxon>
    </lineage>
</organism>
<keyword evidence="3 5" id="KW-0808">Transferase</keyword>
<dbReference type="PANTHER" id="PTHR43179:SF12">
    <property type="entry name" value="GALACTOFURANOSYLTRANSFERASE GLFT2"/>
    <property type="match status" value="1"/>
</dbReference>
<dbReference type="InterPro" id="IPR029044">
    <property type="entry name" value="Nucleotide-diphossugar_trans"/>
</dbReference>
<dbReference type="GO" id="GO:0016757">
    <property type="term" value="F:glycosyltransferase activity"/>
    <property type="evidence" value="ECO:0007669"/>
    <property type="project" value="UniProtKB-KW"/>
</dbReference>
<dbReference type="EMBL" id="SLXL01000001">
    <property type="protein sequence ID" value="TCP27353.1"/>
    <property type="molecule type" value="Genomic_DNA"/>
</dbReference>
<dbReference type="InterPro" id="IPR001173">
    <property type="entry name" value="Glyco_trans_2-like"/>
</dbReference>
<proteinExistence type="inferred from homology"/>
<dbReference type="Proteomes" id="UP000295733">
    <property type="component" value="Unassembled WGS sequence"/>
</dbReference>
<evidence type="ECO:0000256" key="1">
    <source>
        <dbReference type="ARBA" id="ARBA00006739"/>
    </source>
</evidence>
<evidence type="ECO:0000256" key="2">
    <source>
        <dbReference type="ARBA" id="ARBA00022676"/>
    </source>
</evidence>
<evidence type="ECO:0000313" key="6">
    <source>
        <dbReference type="Proteomes" id="UP000295733"/>
    </source>
</evidence>
<dbReference type="PANTHER" id="PTHR43179">
    <property type="entry name" value="RHAMNOSYLTRANSFERASE WBBL"/>
    <property type="match status" value="1"/>
</dbReference>
<feature type="domain" description="Glycosyltransferase 2-like" evidence="4">
    <location>
        <begin position="8"/>
        <end position="141"/>
    </location>
</feature>
<accession>A0A4R2NYJ3</accession>
<evidence type="ECO:0000259" key="4">
    <source>
        <dbReference type="Pfam" id="PF00535"/>
    </source>
</evidence>
<comment type="similarity">
    <text evidence="1">Belongs to the glycosyltransferase 2 family.</text>
</comment>
<keyword evidence="2" id="KW-0328">Glycosyltransferase</keyword>
<reference evidence="5 6" key="1">
    <citation type="submission" date="2019-03" db="EMBL/GenBank/DDBJ databases">
        <title>Genomic Encyclopedia of Type Strains, Phase IV (KMG-IV): sequencing the most valuable type-strain genomes for metagenomic binning, comparative biology and taxonomic classification.</title>
        <authorList>
            <person name="Goeker M."/>
        </authorList>
    </citation>
    <scope>NUCLEOTIDE SEQUENCE [LARGE SCALE GENOMIC DNA]</scope>
    <source>
        <strain evidence="5 6">DSM 2781</strain>
    </source>
</reference>
<evidence type="ECO:0000256" key="3">
    <source>
        <dbReference type="ARBA" id="ARBA00022679"/>
    </source>
</evidence>
<gene>
    <name evidence="5" type="ORF">EV656_101259</name>
</gene>
<name>A0A4R2NYJ3_RHOAD</name>
<dbReference type="Gene3D" id="3.90.550.10">
    <property type="entry name" value="Spore Coat Polysaccharide Biosynthesis Protein SpsA, Chain A"/>
    <property type="match status" value="1"/>
</dbReference>
<protein>
    <submittedName>
        <fullName evidence="5">Glycosyl transferase family 2</fullName>
    </submittedName>
</protein>
<comment type="caution">
    <text evidence="5">The sequence shown here is derived from an EMBL/GenBank/DDBJ whole genome shotgun (WGS) entry which is preliminary data.</text>
</comment>
<sequence>MSAAPPVSVVIASHRRPAALKLCLTALRFQDYRPFEVIVAADRAGLDAVAELDLAARVKTVHVEETGVAAARNAGLALAAGDIVAFIDDDAVAEPTWLRELTAPFAEARVAAAGGFVRGRNGISFQWRARWTDDCARHFPLDVPDDRPSLHRGDRDRAIRTEGTNMAYRRDTLLGLGGFDPGYRFFLDETDVNMRLARAGAVTAIAPCAQVHHGFAPGPFRRPCRTPRTLYDIGRSSVRFLRKFAPDQAHPAALAELRAGQHAALVARLVDGRIEPRDLTRLLRTLEDGIAAGLADTITDPAPVHPTHSALLPFADTPPRPQKVLAGRGWWRPWLRRRARRLAAQGHPVTLFLFTHTARYHRMGFSPAGYWVQSGGLFGRSERTGPLIRWYTLPARLRHECARLRPVRPLRAPGR</sequence>
<evidence type="ECO:0000313" key="5">
    <source>
        <dbReference type="EMBL" id="TCP27353.1"/>
    </source>
</evidence>
<dbReference type="CDD" id="cd00761">
    <property type="entry name" value="Glyco_tranf_GTA_type"/>
    <property type="match status" value="1"/>
</dbReference>
<dbReference type="AlphaFoldDB" id="A0A4R2NYJ3"/>
<dbReference type="Pfam" id="PF00535">
    <property type="entry name" value="Glycos_transf_2"/>
    <property type="match status" value="1"/>
</dbReference>
<dbReference type="SUPFAM" id="SSF53448">
    <property type="entry name" value="Nucleotide-diphospho-sugar transferases"/>
    <property type="match status" value="1"/>
</dbReference>